<evidence type="ECO:0000313" key="1">
    <source>
        <dbReference type="EMBL" id="PAQ08138.1"/>
    </source>
</evidence>
<reference evidence="1 2" key="1">
    <citation type="submission" date="2017-08" db="EMBL/GenBank/DDBJ databases">
        <title>Mesorhizobium wenxinae sp. nov., a novel rhizobial species isolated from root nodules of chickpea (Cicer arietinum L.).</title>
        <authorList>
            <person name="Zhang J."/>
        </authorList>
    </citation>
    <scope>NUCLEOTIDE SEQUENCE [LARGE SCALE GENOMIC DNA]</scope>
    <source>
        <strain evidence="1 2">SDW018</strain>
    </source>
</reference>
<comment type="caution">
    <text evidence="1">The sequence shown here is derived from an EMBL/GenBank/DDBJ whole genome shotgun (WGS) entry which is preliminary data.</text>
</comment>
<evidence type="ECO:0000313" key="2">
    <source>
        <dbReference type="Proteomes" id="UP000216442"/>
    </source>
</evidence>
<keyword evidence="2" id="KW-1185">Reference proteome</keyword>
<dbReference type="Proteomes" id="UP000216442">
    <property type="component" value="Unassembled WGS sequence"/>
</dbReference>
<gene>
    <name evidence="1" type="ORF">CIT26_19450</name>
</gene>
<protein>
    <submittedName>
        <fullName evidence="1">Uncharacterized protein</fullName>
    </submittedName>
</protein>
<name>A0A271LLR1_9HYPH</name>
<organism evidence="1 2">
    <name type="scientific">Mesorhizobium temperatum</name>
    <dbReference type="NCBI Taxonomy" id="241416"/>
    <lineage>
        <taxon>Bacteria</taxon>
        <taxon>Pseudomonadati</taxon>
        <taxon>Pseudomonadota</taxon>
        <taxon>Alphaproteobacteria</taxon>
        <taxon>Hyphomicrobiales</taxon>
        <taxon>Phyllobacteriaceae</taxon>
        <taxon>Mesorhizobium</taxon>
    </lineage>
</organism>
<accession>A0A271LLR1</accession>
<dbReference type="EMBL" id="NPKJ01000053">
    <property type="protein sequence ID" value="PAQ08138.1"/>
    <property type="molecule type" value="Genomic_DNA"/>
</dbReference>
<proteinExistence type="predicted"/>
<dbReference type="AlphaFoldDB" id="A0A271LLR1"/>
<sequence length="68" mass="7209">MQGRFWSTAARLSAVVSEVRDSEICLGPGDQLSIAGGADAQASKPSHHFADMRQRAIGALSIDKLRAV</sequence>